<comment type="caution">
    <text evidence="8">The sequence shown here is derived from an EMBL/GenBank/DDBJ whole genome shotgun (WGS) entry which is preliminary data.</text>
</comment>
<accession>A0A4Q7NT40</accession>
<feature type="modified residue" description="4-aspartylphosphate" evidence="6">
    <location>
        <position position="53"/>
    </location>
</feature>
<dbReference type="Pfam" id="PF00072">
    <property type="entry name" value="Response_reg"/>
    <property type="match status" value="1"/>
</dbReference>
<evidence type="ECO:0000313" key="9">
    <source>
        <dbReference type="Proteomes" id="UP000293638"/>
    </source>
</evidence>
<dbReference type="OrthoDB" id="3197131at2"/>
<keyword evidence="2" id="KW-0902">Two-component regulatory system</keyword>
<sequence length="121" mass="12545">MARVLVVEDDQDARLLISACLRRAGHTVLTAESGYQALSLVFEEGLPEAAVLDLHMPGMDGFDVLTALQATGLAGANTVVLTAVQGSSARAAVTARGAHYLAKPFYPSELTAAVEECTSAA</sequence>
<name>A0A4Q7NT40_9ACTN</name>
<feature type="domain" description="Response regulatory" evidence="7">
    <location>
        <begin position="3"/>
        <end position="118"/>
    </location>
</feature>
<evidence type="ECO:0000256" key="5">
    <source>
        <dbReference type="ARBA" id="ARBA00023163"/>
    </source>
</evidence>
<evidence type="ECO:0000259" key="7">
    <source>
        <dbReference type="PROSITE" id="PS50110"/>
    </source>
</evidence>
<organism evidence="8 9">
    <name type="scientific">Motilibacter rhizosphaerae</name>
    <dbReference type="NCBI Taxonomy" id="598652"/>
    <lineage>
        <taxon>Bacteria</taxon>
        <taxon>Bacillati</taxon>
        <taxon>Actinomycetota</taxon>
        <taxon>Actinomycetes</taxon>
        <taxon>Motilibacterales</taxon>
        <taxon>Motilibacteraceae</taxon>
        <taxon>Motilibacter</taxon>
    </lineage>
</organism>
<dbReference type="PROSITE" id="PS50110">
    <property type="entry name" value="RESPONSE_REGULATORY"/>
    <property type="match status" value="1"/>
</dbReference>
<dbReference type="SMART" id="SM00448">
    <property type="entry name" value="REC"/>
    <property type="match status" value="1"/>
</dbReference>
<dbReference type="SUPFAM" id="SSF52172">
    <property type="entry name" value="CheY-like"/>
    <property type="match status" value="1"/>
</dbReference>
<dbReference type="Proteomes" id="UP000293638">
    <property type="component" value="Unassembled WGS sequence"/>
</dbReference>
<dbReference type="RefSeq" id="WP_130492796.1">
    <property type="nucleotide sequence ID" value="NZ_SGXD01000002.1"/>
</dbReference>
<evidence type="ECO:0000256" key="6">
    <source>
        <dbReference type="PROSITE-ProRule" id="PRU00169"/>
    </source>
</evidence>
<proteinExistence type="predicted"/>
<keyword evidence="5" id="KW-0804">Transcription</keyword>
<gene>
    <name evidence="8" type="ORF">EV189_2108</name>
</gene>
<evidence type="ECO:0000256" key="3">
    <source>
        <dbReference type="ARBA" id="ARBA00023015"/>
    </source>
</evidence>
<keyword evidence="4" id="KW-0238">DNA-binding</keyword>
<dbReference type="GO" id="GO:0032993">
    <property type="term" value="C:protein-DNA complex"/>
    <property type="evidence" value="ECO:0007669"/>
    <property type="project" value="TreeGrafter"/>
</dbReference>
<dbReference type="GO" id="GO:0000156">
    <property type="term" value="F:phosphorelay response regulator activity"/>
    <property type="evidence" value="ECO:0007669"/>
    <property type="project" value="TreeGrafter"/>
</dbReference>
<dbReference type="Gene3D" id="3.40.50.2300">
    <property type="match status" value="1"/>
</dbReference>
<dbReference type="AlphaFoldDB" id="A0A4Q7NT40"/>
<protein>
    <submittedName>
        <fullName evidence="8">Response regulator receiver domain-containing protein</fullName>
    </submittedName>
</protein>
<dbReference type="InterPro" id="IPR001789">
    <property type="entry name" value="Sig_transdc_resp-reg_receiver"/>
</dbReference>
<dbReference type="PANTHER" id="PTHR48111:SF1">
    <property type="entry name" value="TWO-COMPONENT RESPONSE REGULATOR ORR33"/>
    <property type="match status" value="1"/>
</dbReference>
<evidence type="ECO:0000256" key="4">
    <source>
        <dbReference type="ARBA" id="ARBA00023125"/>
    </source>
</evidence>
<dbReference type="PANTHER" id="PTHR48111">
    <property type="entry name" value="REGULATOR OF RPOS"/>
    <property type="match status" value="1"/>
</dbReference>
<keyword evidence="1 6" id="KW-0597">Phosphoprotein</keyword>
<evidence type="ECO:0000256" key="1">
    <source>
        <dbReference type="ARBA" id="ARBA00022553"/>
    </source>
</evidence>
<dbReference type="InterPro" id="IPR011006">
    <property type="entry name" value="CheY-like_superfamily"/>
</dbReference>
<dbReference type="GO" id="GO:0005829">
    <property type="term" value="C:cytosol"/>
    <property type="evidence" value="ECO:0007669"/>
    <property type="project" value="TreeGrafter"/>
</dbReference>
<evidence type="ECO:0000256" key="2">
    <source>
        <dbReference type="ARBA" id="ARBA00023012"/>
    </source>
</evidence>
<dbReference type="EMBL" id="SGXD01000002">
    <property type="protein sequence ID" value="RZS90323.1"/>
    <property type="molecule type" value="Genomic_DNA"/>
</dbReference>
<keyword evidence="3" id="KW-0805">Transcription regulation</keyword>
<dbReference type="GO" id="GO:0006355">
    <property type="term" value="P:regulation of DNA-templated transcription"/>
    <property type="evidence" value="ECO:0007669"/>
    <property type="project" value="TreeGrafter"/>
</dbReference>
<dbReference type="GO" id="GO:0000976">
    <property type="term" value="F:transcription cis-regulatory region binding"/>
    <property type="evidence" value="ECO:0007669"/>
    <property type="project" value="TreeGrafter"/>
</dbReference>
<keyword evidence="9" id="KW-1185">Reference proteome</keyword>
<evidence type="ECO:0000313" key="8">
    <source>
        <dbReference type="EMBL" id="RZS90323.1"/>
    </source>
</evidence>
<reference evidence="8 9" key="1">
    <citation type="submission" date="2019-02" db="EMBL/GenBank/DDBJ databases">
        <title>Genomic Encyclopedia of Type Strains, Phase IV (KMG-IV): sequencing the most valuable type-strain genomes for metagenomic binning, comparative biology and taxonomic classification.</title>
        <authorList>
            <person name="Goeker M."/>
        </authorList>
    </citation>
    <scope>NUCLEOTIDE SEQUENCE [LARGE SCALE GENOMIC DNA]</scope>
    <source>
        <strain evidence="8 9">DSM 45622</strain>
    </source>
</reference>
<dbReference type="InterPro" id="IPR039420">
    <property type="entry name" value="WalR-like"/>
</dbReference>